<evidence type="ECO:0000256" key="4">
    <source>
        <dbReference type="ARBA" id="ARBA00022912"/>
    </source>
</evidence>
<evidence type="ECO:0000256" key="3">
    <source>
        <dbReference type="ARBA" id="ARBA00022801"/>
    </source>
</evidence>
<dbReference type="STRING" id="6412.T1G579"/>
<evidence type="ECO:0000256" key="1">
    <source>
        <dbReference type="ARBA" id="ARBA00008601"/>
    </source>
</evidence>
<dbReference type="InterPro" id="IPR020422">
    <property type="entry name" value="TYR_PHOSPHATASE_DUAL_dom"/>
</dbReference>
<dbReference type="HOGENOM" id="CLU_027074_11_3_1"/>
<dbReference type="GO" id="GO:0033549">
    <property type="term" value="F:MAP kinase phosphatase activity"/>
    <property type="evidence" value="ECO:0000318"/>
    <property type="project" value="GO_Central"/>
</dbReference>
<dbReference type="CTD" id="20216227"/>
<protein>
    <recommendedName>
        <fullName evidence="2">protein-serine/threonine phosphatase</fullName>
        <ecNumber evidence="2">3.1.3.16</ecNumber>
    </recommendedName>
</protein>
<dbReference type="KEGG" id="hro:HELRODRAFT_83597"/>
<proteinExistence type="inferred from homology"/>
<dbReference type="EMBL" id="KB097026">
    <property type="protein sequence ID" value="ESN99939.1"/>
    <property type="molecule type" value="Genomic_DNA"/>
</dbReference>
<dbReference type="GeneID" id="20216227"/>
<dbReference type="PROSITE" id="PS00383">
    <property type="entry name" value="TYR_PHOSPHATASE_1"/>
    <property type="match status" value="1"/>
</dbReference>
<dbReference type="SMART" id="SM00195">
    <property type="entry name" value="DSPc"/>
    <property type="match status" value="1"/>
</dbReference>
<feature type="active site" description="Phosphocysteine intermediate" evidence="7">
    <location>
        <position position="109"/>
    </location>
</feature>
<dbReference type="InterPro" id="IPR020405">
    <property type="entry name" value="Atypical_DUSP_subfamA"/>
</dbReference>
<dbReference type="GO" id="GO:0004722">
    <property type="term" value="F:protein serine/threonine phosphatase activity"/>
    <property type="evidence" value="ECO:0007669"/>
    <property type="project" value="UniProtKB-EC"/>
</dbReference>
<dbReference type="CDD" id="cd14498">
    <property type="entry name" value="DSP"/>
    <property type="match status" value="1"/>
</dbReference>
<organism evidence="11 12">
    <name type="scientific">Helobdella robusta</name>
    <name type="common">Californian leech</name>
    <dbReference type="NCBI Taxonomy" id="6412"/>
    <lineage>
        <taxon>Eukaryota</taxon>
        <taxon>Metazoa</taxon>
        <taxon>Spiralia</taxon>
        <taxon>Lophotrochozoa</taxon>
        <taxon>Annelida</taxon>
        <taxon>Clitellata</taxon>
        <taxon>Hirudinea</taxon>
        <taxon>Rhynchobdellida</taxon>
        <taxon>Glossiphoniidae</taxon>
        <taxon>Helobdella</taxon>
    </lineage>
</organism>
<evidence type="ECO:0000256" key="2">
    <source>
        <dbReference type="ARBA" id="ARBA00013081"/>
    </source>
</evidence>
<dbReference type="Proteomes" id="UP000015101">
    <property type="component" value="Unassembled WGS sequence"/>
</dbReference>
<evidence type="ECO:0000313" key="11">
    <source>
        <dbReference type="EnsemblMetazoa" id="HelroP83597"/>
    </source>
</evidence>
<dbReference type="PROSITE" id="PS50056">
    <property type="entry name" value="TYR_PHOSPHATASE_2"/>
    <property type="match status" value="1"/>
</dbReference>
<dbReference type="InParanoid" id="T1G579"/>
<dbReference type="InterPro" id="IPR016130">
    <property type="entry name" value="Tyr_Pase_AS"/>
</dbReference>
<comment type="catalytic activity">
    <reaction evidence="6">
        <text>O-phospho-L-threonyl-[protein] + H2O = L-threonyl-[protein] + phosphate</text>
        <dbReference type="Rhea" id="RHEA:47004"/>
        <dbReference type="Rhea" id="RHEA-COMP:11060"/>
        <dbReference type="Rhea" id="RHEA-COMP:11605"/>
        <dbReference type="ChEBI" id="CHEBI:15377"/>
        <dbReference type="ChEBI" id="CHEBI:30013"/>
        <dbReference type="ChEBI" id="CHEBI:43474"/>
        <dbReference type="ChEBI" id="CHEBI:61977"/>
        <dbReference type="EC" id="3.1.3.16"/>
    </reaction>
</comment>
<dbReference type="GO" id="GO:0043409">
    <property type="term" value="P:negative regulation of MAPK cascade"/>
    <property type="evidence" value="ECO:0000318"/>
    <property type="project" value="GO_Central"/>
</dbReference>
<sequence length="156" mass="17405">MKVILDGYPQHSPPIHPTKLTDQLYIGNQDNADDVILLQGLEITHVLNCAGTRNFDLTRSPYPLSSGITNFLMIPAQDYDEFDIMQFFEDAIGFLDSATLSGGRAFVHCSIGVNRSGAIVAAYMMISQKKRLLDVIVELKAKRLLILCNMGFRKQL</sequence>
<reference evidence="12" key="1">
    <citation type="submission" date="2012-12" db="EMBL/GenBank/DDBJ databases">
        <authorList>
            <person name="Hellsten U."/>
            <person name="Grimwood J."/>
            <person name="Chapman J.A."/>
            <person name="Shapiro H."/>
            <person name="Aerts A."/>
            <person name="Otillar R.P."/>
            <person name="Terry A.Y."/>
            <person name="Boore J.L."/>
            <person name="Simakov O."/>
            <person name="Marletaz F."/>
            <person name="Cho S.-J."/>
            <person name="Edsinger-Gonzales E."/>
            <person name="Havlak P."/>
            <person name="Kuo D.-H."/>
            <person name="Larsson T."/>
            <person name="Lv J."/>
            <person name="Arendt D."/>
            <person name="Savage R."/>
            <person name="Osoegawa K."/>
            <person name="de Jong P."/>
            <person name="Lindberg D.R."/>
            <person name="Seaver E.C."/>
            <person name="Weisblat D.A."/>
            <person name="Putnam N.H."/>
            <person name="Grigoriev I.V."/>
            <person name="Rokhsar D.S."/>
        </authorList>
    </citation>
    <scope>NUCLEOTIDE SEQUENCE</scope>
</reference>
<dbReference type="PANTHER" id="PTHR45682">
    <property type="entry name" value="AGAP008228-PA"/>
    <property type="match status" value="1"/>
</dbReference>
<name>T1G579_HELRO</name>
<feature type="domain" description="Tyrosine specific protein phosphatases" evidence="9">
    <location>
        <begin position="85"/>
        <end position="143"/>
    </location>
</feature>
<evidence type="ECO:0000313" key="10">
    <source>
        <dbReference type="EMBL" id="ESN99939.1"/>
    </source>
</evidence>
<accession>T1G579</accession>
<dbReference type="EC" id="3.1.3.16" evidence="2"/>
<dbReference type="OrthoDB" id="426001at2759"/>
<dbReference type="eggNOG" id="KOG1716">
    <property type="taxonomic scope" value="Eukaryota"/>
</dbReference>
<comment type="catalytic activity">
    <reaction evidence="5">
        <text>O-phospho-L-seryl-[protein] + H2O = L-seryl-[protein] + phosphate</text>
        <dbReference type="Rhea" id="RHEA:20629"/>
        <dbReference type="Rhea" id="RHEA-COMP:9863"/>
        <dbReference type="Rhea" id="RHEA-COMP:11604"/>
        <dbReference type="ChEBI" id="CHEBI:15377"/>
        <dbReference type="ChEBI" id="CHEBI:29999"/>
        <dbReference type="ChEBI" id="CHEBI:43474"/>
        <dbReference type="ChEBI" id="CHEBI:83421"/>
        <dbReference type="EC" id="3.1.3.16"/>
    </reaction>
</comment>
<dbReference type="RefSeq" id="XP_009021919.1">
    <property type="nucleotide sequence ID" value="XM_009023671.1"/>
</dbReference>
<keyword evidence="12" id="KW-1185">Reference proteome</keyword>
<evidence type="ECO:0000259" key="9">
    <source>
        <dbReference type="PROSITE" id="PS50056"/>
    </source>
</evidence>
<dbReference type="PANTHER" id="PTHR45682:SF1">
    <property type="entry name" value="DUAL SPECIFICITY PROTEIN PHOSPHATASE 3"/>
    <property type="match status" value="1"/>
</dbReference>
<keyword evidence="3" id="KW-0378">Hydrolase</keyword>
<dbReference type="Gene3D" id="3.90.190.10">
    <property type="entry name" value="Protein tyrosine phosphatase superfamily"/>
    <property type="match status" value="1"/>
</dbReference>
<evidence type="ECO:0000256" key="5">
    <source>
        <dbReference type="ARBA" id="ARBA00047761"/>
    </source>
</evidence>
<dbReference type="InterPro" id="IPR000387">
    <property type="entry name" value="Tyr_Pase_dom"/>
</dbReference>
<keyword evidence="4" id="KW-0904">Protein phosphatase</keyword>
<dbReference type="EMBL" id="AMQM01005592">
    <property type="status" value="NOT_ANNOTATED_CDS"/>
    <property type="molecule type" value="Genomic_DNA"/>
</dbReference>
<evidence type="ECO:0000313" key="12">
    <source>
        <dbReference type="Proteomes" id="UP000015101"/>
    </source>
</evidence>
<dbReference type="InterPro" id="IPR029021">
    <property type="entry name" value="Prot-tyrosine_phosphatase-like"/>
</dbReference>
<dbReference type="SUPFAM" id="SSF52799">
    <property type="entry name" value="(Phosphotyrosine protein) phosphatases II"/>
    <property type="match status" value="1"/>
</dbReference>
<dbReference type="Pfam" id="PF00782">
    <property type="entry name" value="DSPc"/>
    <property type="match status" value="1"/>
</dbReference>
<comment type="similarity">
    <text evidence="1">Belongs to the protein-tyrosine phosphatase family. Non-receptor class dual specificity subfamily.</text>
</comment>
<evidence type="ECO:0000256" key="7">
    <source>
        <dbReference type="PIRSR" id="PIRSR620405-1"/>
    </source>
</evidence>
<reference evidence="10 12" key="2">
    <citation type="journal article" date="2013" name="Nature">
        <title>Insights into bilaterian evolution from three spiralian genomes.</title>
        <authorList>
            <person name="Simakov O."/>
            <person name="Marletaz F."/>
            <person name="Cho S.J."/>
            <person name="Edsinger-Gonzales E."/>
            <person name="Havlak P."/>
            <person name="Hellsten U."/>
            <person name="Kuo D.H."/>
            <person name="Larsson T."/>
            <person name="Lv J."/>
            <person name="Arendt D."/>
            <person name="Savage R."/>
            <person name="Osoegawa K."/>
            <person name="de Jong P."/>
            <person name="Grimwood J."/>
            <person name="Chapman J.A."/>
            <person name="Shapiro H."/>
            <person name="Aerts A."/>
            <person name="Otillar R.P."/>
            <person name="Terry A.Y."/>
            <person name="Boore J.L."/>
            <person name="Grigoriev I.V."/>
            <person name="Lindberg D.R."/>
            <person name="Seaver E.C."/>
            <person name="Weisblat D.A."/>
            <person name="Putnam N.H."/>
            <person name="Rokhsar D.S."/>
        </authorList>
    </citation>
    <scope>NUCLEOTIDE SEQUENCE</scope>
</reference>
<dbReference type="PRINTS" id="PR01908">
    <property type="entry name" value="ADSPHPHTASE"/>
</dbReference>
<dbReference type="OMA" id="HAKGHRS"/>
<dbReference type="GO" id="GO:0008138">
    <property type="term" value="F:protein tyrosine/serine/threonine phosphatase activity"/>
    <property type="evidence" value="ECO:0000318"/>
    <property type="project" value="GO_Central"/>
</dbReference>
<dbReference type="GO" id="GO:0005737">
    <property type="term" value="C:cytoplasm"/>
    <property type="evidence" value="ECO:0000318"/>
    <property type="project" value="GO_Central"/>
</dbReference>
<dbReference type="InterPro" id="IPR000340">
    <property type="entry name" value="Dual-sp_phosphatase_cat-dom"/>
</dbReference>
<evidence type="ECO:0000259" key="8">
    <source>
        <dbReference type="PROSITE" id="PS50054"/>
    </source>
</evidence>
<gene>
    <name evidence="11" type="primary">20216227</name>
    <name evidence="10" type="ORF">HELRODRAFT_83597</name>
</gene>
<dbReference type="AlphaFoldDB" id="T1G579"/>
<evidence type="ECO:0000256" key="6">
    <source>
        <dbReference type="ARBA" id="ARBA00048336"/>
    </source>
</evidence>
<dbReference type="PROSITE" id="PS50054">
    <property type="entry name" value="TYR_PHOSPHATASE_DUAL"/>
    <property type="match status" value="1"/>
</dbReference>
<dbReference type="EnsemblMetazoa" id="HelroT83597">
    <property type="protein sequence ID" value="HelroP83597"/>
    <property type="gene ID" value="HelroG83597"/>
</dbReference>
<feature type="domain" description="Tyrosine-protein phosphatase" evidence="8">
    <location>
        <begin position="16"/>
        <end position="156"/>
    </location>
</feature>
<reference evidence="11" key="3">
    <citation type="submission" date="2015-06" db="UniProtKB">
        <authorList>
            <consortium name="EnsemblMetazoa"/>
        </authorList>
    </citation>
    <scope>IDENTIFICATION</scope>
</reference>